<dbReference type="GO" id="GO:0006145">
    <property type="term" value="P:purine nucleobase catabolic process"/>
    <property type="evidence" value="ECO:0007669"/>
    <property type="project" value="TreeGrafter"/>
</dbReference>
<gene>
    <name evidence="8" type="ORF">CH338_06095</name>
</gene>
<evidence type="ECO:0000259" key="7">
    <source>
        <dbReference type="Pfam" id="PF01979"/>
    </source>
</evidence>
<evidence type="ECO:0000256" key="5">
    <source>
        <dbReference type="ARBA" id="ARBA00022723"/>
    </source>
</evidence>
<organism evidence="8 9">
    <name type="scientific">Rhodoplanes elegans</name>
    <dbReference type="NCBI Taxonomy" id="29408"/>
    <lineage>
        <taxon>Bacteria</taxon>
        <taxon>Pseudomonadati</taxon>
        <taxon>Pseudomonadota</taxon>
        <taxon>Alphaproteobacteria</taxon>
        <taxon>Hyphomicrobiales</taxon>
        <taxon>Nitrobacteraceae</taxon>
        <taxon>Rhodoplanes</taxon>
    </lineage>
</organism>
<dbReference type="PANTHER" id="PTHR43668">
    <property type="entry name" value="ALLANTOINASE"/>
    <property type="match status" value="1"/>
</dbReference>
<dbReference type="EMBL" id="NPEU01000040">
    <property type="protein sequence ID" value="RAI40487.1"/>
    <property type="molecule type" value="Genomic_DNA"/>
</dbReference>
<dbReference type="InterPro" id="IPR032466">
    <property type="entry name" value="Metal_Hydrolase"/>
</dbReference>
<dbReference type="GO" id="GO:0004038">
    <property type="term" value="F:allantoinase activity"/>
    <property type="evidence" value="ECO:0007669"/>
    <property type="project" value="TreeGrafter"/>
</dbReference>
<dbReference type="PANTHER" id="PTHR43668:SF2">
    <property type="entry name" value="ALLANTOINASE"/>
    <property type="match status" value="1"/>
</dbReference>
<dbReference type="InterPro" id="IPR050138">
    <property type="entry name" value="DHOase/Allantoinase_Hydrolase"/>
</dbReference>
<protein>
    <submittedName>
        <fullName evidence="8">Allantoinase</fullName>
    </submittedName>
</protein>
<dbReference type="AlphaFoldDB" id="A0A327KQ06"/>
<comment type="similarity">
    <text evidence="3">Belongs to the metallo-dependent hydrolases superfamily. Hydantoinase/dihydropyrimidinase family.</text>
</comment>
<evidence type="ECO:0000256" key="4">
    <source>
        <dbReference type="ARBA" id="ARBA00010286"/>
    </source>
</evidence>
<dbReference type="InterPro" id="IPR011059">
    <property type="entry name" value="Metal-dep_hydrolase_composite"/>
</dbReference>
<proteinExistence type="inferred from homology"/>
<sequence>MTVSGPRDATQRPVDLLITNGVLVSPETTTAADIAVDQGRIVAIGAAGTLPPARETIDAAGLHVIPGAIDVHVHFREPGFSHKETWTSATQAAAVGGVTTVFDMPNTNPPTASVAALDQKHAIAGAQAIVDYGLYGLIGEHNLDQLEAMAQAGAASFKLYMGSENPLVPCPPDGAIVEAFEILARLGLRCTVHAENTPLLAWRGDKLRAAGRTDAAAHLEQHIDLAAVEAVSRTAIFAEWTGAKVHIAHESTRHSLPHIRFAKDRGVDLTVETCPHYLFLSTDEGARLGDNFMRVKPPVREPGHAGPLWDALLDGTIDIISTDHAPHLRSEKTRDVIWDCAPGFPGVETSMVLMLAEVSRGRLTLGQYVRMACEAPAKAFGLFPTKGVLAVGADADIVLLDMTKTGRISAAGLHSIGNATPFEGFPLHGLPVRTLVRGRTVALEGRPVGTPGWGRPVTVAC</sequence>
<evidence type="ECO:0000256" key="1">
    <source>
        <dbReference type="ARBA" id="ARBA00001947"/>
    </source>
</evidence>
<comment type="cofactor">
    <cofactor evidence="1">
        <name>Zn(2+)</name>
        <dbReference type="ChEBI" id="CHEBI:29105"/>
    </cofactor>
</comment>
<dbReference type="GO" id="GO:0005737">
    <property type="term" value="C:cytoplasm"/>
    <property type="evidence" value="ECO:0007669"/>
    <property type="project" value="TreeGrafter"/>
</dbReference>
<dbReference type="InterPro" id="IPR002195">
    <property type="entry name" value="Dihydroorotase_CS"/>
</dbReference>
<dbReference type="FunFam" id="3.20.20.140:FF:000174">
    <property type="entry name" value="Dihydropyrimidinase-related protein 2"/>
    <property type="match status" value="1"/>
</dbReference>
<dbReference type="NCBIfam" id="TIGR00857">
    <property type="entry name" value="pyrC_multi"/>
    <property type="match status" value="1"/>
</dbReference>
<keyword evidence="5" id="KW-0479">Metal-binding</keyword>
<dbReference type="PROSITE" id="PS00482">
    <property type="entry name" value="DIHYDROOROTASE_1"/>
    <property type="match status" value="1"/>
</dbReference>
<feature type="domain" description="Amidohydrolase-related" evidence="7">
    <location>
        <begin position="64"/>
        <end position="441"/>
    </location>
</feature>
<dbReference type="OrthoDB" id="9775759at2"/>
<comment type="caution">
    <text evidence="8">The sequence shown here is derived from an EMBL/GenBank/DDBJ whole genome shotgun (WGS) entry which is preliminary data.</text>
</comment>
<dbReference type="InterPro" id="IPR006680">
    <property type="entry name" value="Amidohydro-rel"/>
</dbReference>
<dbReference type="RefSeq" id="WP_111356240.1">
    <property type="nucleotide sequence ID" value="NZ_NHSK01000267.1"/>
</dbReference>
<evidence type="ECO:0000313" key="8">
    <source>
        <dbReference type="EMBL" id="RAI40487.1"/>
    </source>
</evidence>
<name>A0A327KQ06_9BRAD</name>
<dbReference type="SUPFAM" id="SSF51338">
    <property type="entry name" value="Composite domain of metallo-dependent hydrolases"/>
    <property type="match status" value="1"/>
</dbReference>
<reference evidence="8 9" key="1">
    <citation type="submission" date="2017-07" db="EMBL/GenBank/DDBJ databases">
        <title>Draft Genome Sequences of Select Purple Nonsulfur Bacteria.</title>
        <authorList>
            <person name="Lasarre B."/>
            <person name="Mckinlay J.B."/>
        </authorList>
    </citation>
    <scope>NUCLEOTIDE SEQUENCE [LARGE SCALE GENOMIC DNA]</scope>
    <source>
        <strain evidence="8 9">DSM 11907</strain>
    </source>
</reference>
<dbReference type="SUPFAM" id="SSF51556">
    <property type="entry name" value="Metallo-dependent hydrolases"/>
    <property type="match status" value="1"/>
</dbReference>
<evidence type="ECO:0000256" key="6">
    <source>
        <dbReference type="ARBA" id="ARBA00022801"/>
    </source>
</evidence>
<dbReference type="PROSITE" id="PS00483">
    <property type="entry name" value="DIHYDROOROTASE_2"/>
    <property type="match status" value="1"/>
</dbReference>
<dbReference type="Pfam" id="PF01979">
    <property type="entry name" value="Amidohydro_1"/>
    <property type="match status" value="1"/>
</dbReference>
<dbReference type="GO" id="GO:0046872">
    <property type="term" value="F:metal ion binding"/>
    <property type="evidence" value="ECO:0007669"/>
    <property type="project" value="UniProtKB-KW"/>
</dbReference>
<keyword evidence="6" id="KW-0378">Hydrolase</keyword>
<comment type="function">
    <text evidence="2">Catalyzes the reversible cyclization of carbamoyl aspartate to dihydroorotate.</text>
</comment>
<keyword evidence="9" id="KW-1185">Reference proteome</keyword>
<evidence type="ECO:0000256" key="2">
    <source>
        <dbReference type="ARBA" id="ARBA00002368"/>
    </source>
</evidence>
<dbReference type="Gene3D" id="3.20.20.140">
    <property type="entry name" value="Metal-dependent hydrolases"/>
    <property type="match status" value="1"/>
</dbReference>
<evidence type="ECO:0000256" key="3">
    <source>
        <dbReference type="ARBA" id="ARBA00008829"/>
    </source>
</evidence>
<evidence type="ECO:0000313" key="9">
    <source>
        <dbReference type="Proteomes" id="UP000248863"/>
    </source>
</evidence>
<comment type="similarity">
    <text evidence="4">Belongs to the metallo-dependent hydrolases superfamily. DHOase family. Class I DHOase subfamily.</text>
</comment>
<dbReference type="Proteomes" id="UP000248863">
    <property type="component" value="Unassembled WGS sequence"/>
</dbReference>
<accession>A0A327KQ06</accession>
<dbReference type="Gene3D" id="2.30.40.10">
    <property type="entry name" value="Urease, subunit C, domain 1"/>
    <property type="match status" value="1"/>
</dbReference>